<evidence type="ECO:0000313" key="10">
    <source>
        <dbReference type="Proteomes" id="UP000256970"/>
    </source>
</evidence>
<protein>
    <recommendedName>
        <fullName evidence="3">alpha,alpha-trehalose-phosphate synthase (UDP-forming)</fullName>
        <ecNumber evidence="3">2.4.1.15</ecNumber>
    </recommendedName>
</protein>
<dbReference type="Pfam" id="PF00982">
    <property type="entry name" value="Glyco_transf_20"/>
    <property type="match status" value="1"/>
</dbReference>
<dbReference type="InterPro" id="IPR012766">
    <property type="entry name" value="Trehalose_OtsA"/>
</dbReference>
<feature type="compositionally biased region" description="Low complexity" evidence="8">
    <location>
        <begin position="20"/>
        <end position="30"/>
    </location>
</feature>
<evidence type="ECO:0000313" key="9">
    <source>
        <dbReference type="EMBL" id="SZX64397.1"/>
    </source>
</evidence>
<reference evidence="9 10" key="1">
    <citation type="submission" date="2016-10" db="EMBL/GenBank/DDBJ databases">
        <authorList>
            <person name="Cai Z."/>
        </authorList>
    </citation>
    <scope>NUCLEOTIDE SEQUENCE [LARGE SCALE GENOMIC DNA]</scope>
</reference>
<evidence type="ECO:0000256" key="3">
    <source>
        <dbReference type="ARBA" id="ARBA00012538"/>
    </source>
</evidence>
<evidence type="ECO:0000256" key="1">
    <source>
        <dbReference type="ARBA" id="ARBA00005409"/>
    </source>
</evidence>
<feature type="compositionally biased region" description="Low complexity" evidence="8">
    <location>
        <begin position="941"/>
        <end position="965"/>
    </location>
</feature>
<dbReference type="EMBL" id="FNXT01000410">
    <property type="protein sequence ID" value="SZX64397.1"/>
    <property type="molecule type" value="Genomic_DNA"/>
</dbReference>
<comment type="catalytic activity">
    <reaction evidence="6">
        <text>D-glucose 6-phosphate + UDP-alpha-D-glucose = alpha,alpha-trehalose 6-phosphate + UDP + H(+)</text>
        <dbReference type="Rhea" id="RHEA:18889"/>
        <dbReference type="ChEBI" id="CHEBI:15378"/>
        <dbReference type="ChEBI" id="CHEBI:58223"/>
        <dbReference type="ChEBI" id="CHEBI:58429"/>
        <dbReference type="ChEBI" id="CHEBI:58885"/>
        <dbReference type="ChEBI" id="CHEBI:61548"/>
        <dbReference type="EC" id="2.4.1.15"/>
    </reaction>
</comment>
<dbReference type="GO" id="GO:0004805">
    <property type="term" value="F:trehalose-phosphatase activity"/>
    <property type="evidence" value="ECO:0007669"/>
    <property type="project" value="TreeGrafter"/>
</dbReference>
<gene>
    <name evidence="9" type="ORF">BQ4739_LOCUS4908</name>
</gene>
<evidence type="ECO:0000256" key="2">
    <source>
        <dbReference type="ARBA" id="ARBA00006330"/>
    </source>
</evidence>
<dbReference type="CDD" id="cd03788">
    <property type="entry name" value="GT20_TPS"/>
    <property type="match status" value="1"/>
</dbReference>
<name>A0A383VFV8_TETOB</name>
<keyword evidence="10" id="KW-1185">Reference proteome</keyword>
<dbReference type="GO" id="GO:0005992">
    <property type="term" value="P:trehalose biosynthetic process"/>
    <property type="evidence" value="ECO:0007669"/>
    <property type="project" value="InterPro"/>
</dbReference>
<feature type="coiled-coil region" evidence="7">
    <location>
        <begin position="1122"/>
        <end position="1177"/>
    </location>
</feature>
<feature type="region of interest" description="Disordered" evidence="8">
    <location>
        <begin position="940"/>
        <end position="965"/>
    </location>
</feature>
<evidence type="ECO:0000256" key="6">
    <source>
        <dbReference type="ARBA" id="ARBA00048039"/>
    </source>
</evidence>
<dbReference type="InterPro" id="IPR001830">
    <property type="entry name" value="Glyco_trans_20"/>
</dbReference>
<evidence type="ECO:0000256" key="4">
    <source>
        <dbReference type="ARBA" id="ARBA00022676"/>
    </source>
</evidence>
<accession>A0A383VFV8</accession>
<keyword evidence="7" id="KW-0175">Coiled coil</keyword>
<feature type="compositionally biased region" description="Polar residues" evidence="8">
    <location>
        <begin position="1091"/>
        <end position="1104"/>
    </location>
</feature>
<dbReference type="NCBIfam" id="TIGR02400">
    <property type="entry name" value="trehalose_OtsA"/>
    <property type="match status" value="1"/>
</dbReference>
<dbReference type="GO" id="GO:0005829">
    <property type="term" value="C:cytosol"/>
    <property type="evidence" value="ECO:0007669"/>
    <property type="project" value="TreeGrafter"/>
</dbReference>
<dbReference type="GO" id="GO:0003825">
    <property type="term" value="F:alpha,alpha-trehalose-phosphate synthase (UDP-forming) activity"/>
    <property type="evidence" value="ECO:0007669"/>
    <property type="project" value="UniProtKB-EC"/>
</dbReference>
<evidence type="ECO:0000256" key="5">
    <source>
        <dbReference type="ARBA" id="ARBA00022679"/>
    </source>
</evidence>
<organism evidence="9 10">
    <name type="scientific">Tetradesmus obliquus</name>
    <name type="common">Green alga</name>
    <name type="synonym">Acutodesmus obliquus</name>
    <dbReference type="NCBI Taxonomy" id="3088"/>
    <lineage>
        <taxon>Eukaryota</taxon>
        <taxon>Viridiplantae</taxon>
        <taxon>Chlorophyta</taxon>
        <taxon>core chlorophytes</taxon>
        <taxon>Chlorophyceae</taxon>
        <taxon>CS clade</taxon>
        <taxon>Sphaeropleales</taxon>
        <taxon>Scenedesmaceae</taxon>
        <taxon>Tetradesmus</taxon>
    </lineage>
</organism>
<dbReference type="Pfam" id="PF02358">
    <property type="entry name" value="Trehalose_PPase"/>
    <property type="match status" value="1"/>
</dbReference>
<comment type="similarity">
    <text evidence="1">In the N-terminal section; belongs to the glycosyltransferase 20 family.</text>
</comment>
<feature type="region of interest" description="Disordered" evidence="8">
    <location>
        <begin position="1026"/>
        <end position="1112"/>
    </location>
</feature>
<feature type="compositionally biased region" description="Polar residues" evidence="8">
    <location>
        <begin position="1406"/>
        <end position="1418"/>
    </location>
</feature>
<dbReference type="InterPro" id="IPR036412">
    <property type="entry name" value="HAD-like_sf"/>
</dbReference>
<evidence type="ECO:0000256" key="8">
    <source>
        <dbReference type="SAM" id="MobiDB-lite"/>
    </source>
</evidence>
<sequence length="1531" mass="162635">MTSPSSDGPAAGTPSQPQTPSTARAAAAATVPASRVDRLLRERIRKSRSAQALDHLEEWDMWEGQDLVPLDRVEPSGGRLIVVANRLPVTCSKDAAGKWKLQISAGGLVSALMGVNNYSTLWIGWPGIYVKPGRDRDALAAMLKREGYLPVWLESGLLDLYYNGFCNSVLWQLFHYVPLQLDGWQRLGEHQTLQMQWGAYQQANDRFGEVVLHCYQPGDMVWVQDYHLMLLPSILKNAVPRIKVGWFLHTPFPSSEIYRTLPVREEVLRATLRADLIGFHTYDYARHFISSCTRILGLEGTPEGVEDNGSVARVAAFPIGIDPERFAQALETQEVQMNIAKLLNRYAGRKVMLGVDRLDMIKGIPQKLLAFEKFLHEHPEWRDKVLLVQIAVPSRTDVPEYQKLRSMVHEIVGRINGAFGTLTYVPIHHLDRQLSFHELCALYAVTDVALITSLRDGMNLVSYEYVACQADNAGVLVLSEFAGAAQSLGAGSILVNPWNINDVAAAIEDALTMSEEERRERHRQNFMHVATHTAQTWADTFISELNDTHIEADLRLRHTPPELEVAEVVRGYGSSSRRLIVLGYNATLTTAVEAPRQPKRHFDQIKALTRVNPRILRCLEELCADPANEVLIFSGSEMAKLEETFGELPVWLAAENGVYVRPPIGSDLPQEWKCLFDTLPKEWMDSVQLVLDYFCERTPRSFVEVRDTSLVWNYKHADVEFGRLQARDLLQHLWTGPISNAPVEIIQGGRSVEVRPVGVTKGLAMQRILGYMAHIMGRQAVLFDFVLCIGHLLARDENMYLLFEGHKLEGVSRADLRAALQQASNTSAAAAAAAAAASAAAAAAAAGAASSASRTAANPGAGSSSVSFGPEALQQQYPLHAICELDEAGLAAAHSPVAAGTSVSAWLGAAAAAGAADAAGAAGEVPGGRKAIGVGTHRLFSNSSSSSSSGSSSLPAGATEAAGAQGAAEDQAAAAAAAAGGSSSGSDAAAAGTAKVQHDAASSSSSSGNSVSVEGSAAAANSSISSNIPTAVGLPPKSPTYPLEEAAKQQDSSTAGVYAAAKTRRTQRQQQQQHQQQQQQQQQQHQQQQQAEAGTASSSRNSSGPVPDGILQGELSFSSQLQQQQTQQLQELVSQQAQLQQQQQQQSRAMSPPLQQLYNQQQQVQAQQAQLQHAQQQALDTAAATAAAAGSGNAAAASSPRVRHKRNSSGGGGSGGSSRELGLGNGVTDRGGGSSSNGSSFTTKGLLQFPPKFLFTCSVGRSRSKARYSLSGSNDVGGLLESVMWPGRSEGAGSLGGSMSHLSDDQASMLHGRERDGGLGLGSRGATGDSSMGGVSSGAASGSAGGSNAAGASGGGDCSGSDAILRAIEAVSALHEQQRAQQIQMQQMQQMQHHPVLGAFPGRRQSGGSSTPGFVSQGSLQGFAAGDSLIGNVLGGRSSSGGHSAVSARGSAAADDTQADMRLQPPQQQQQQGVTSPRQLLGADGFASQRQQLLLLRQQHAAAQAQQRRRRAASDEGQAGGEDPGGLSWHA</sequence>
<feature type="region of interest" description="Disordered" evidence="8">
    <location>
        <begin position="1311"/>
        <end position="1356"/>
    </location>
</feature>
<dbReference type="PANTHER" id="PTHR10788:SF106">
    <property type="entry name" value="BCDNA.GH08860"/>
    <property type="match status" value="1"/>
</dbReference>
<feature type="region of interest" description="Disordered" evidence="8">
    <location>
        <begin position="1192"/>
        <end position="1243"/>
    </location>
</feature>
<dbReference type="Gene3D" id="3.30.70.1020">
    <property type="entry name" value="Trehalose-6-phosphate phosphatase related protein, domain 2"/>
    <property type="match status" value="1"/>
</dbReference>
<dbReference type="Gene3D" id="3.40.50.1000">
    <property type="entry name" value="HAD superfamily/HAD-like"/>
    <property type="match status" value="1"/>
</dbReference>
<feature type="compositionally biased region" description="Gly residues" evidence="8">
    <location>
        <begin position="1223"/>
        <end position="1235"/>
    </location>
</feature>
<dbReference type="NCBIfam" id="NF011071">
    <property type="entry name" value="PRK14501.1"/>
    <property type="match status" value="1"/>
</dbReference>
<dbReference type="SUPFAM" id="SSF56784">
    <property type="entry name" value="HAD-like"/>
    <property type="match status" value="1"/>
</dbReference>
<dbReference type="InterPro" id="IPR003337">
    <property type="entry name" value="Trehalose_PPase"/>
</dbReference>
<proteinExistence type="inferred from homology"/>
<feature type="compositionally biased region" description="Low complexity" evidence="8">
    <location>
        <begin position="1069"/>
        <end position="1090"/>
    </location>
</feature>
<feature type="region of interest" description="Disordered" evidence="8">
    <location>
        <begin position="1"/>
        <end position="30"/>
    </location>
</feature>
<dbReference type="InterPro" id="IPR023214">
    <property type="entry name" value="HAD_sf"/>
</dbReference>
<evidence type="ECO:0000256" key="7">
    <source>
        <dbReference type="SAM" id="Coils"/>
    </source>
</evidence>
<dbReference type="PANTHER" id="PTHR10788">
    <property type="entry name" value="TREHALOSE-6-PHOSPHATE SYNTHASE"/>
    <property type="match status" value="1"/>
</dbReference>
<dbReference type="FunFam" id="3.40.50.2000:FF:000039">
    <property type="entry name" value="alpha,alpha-trehalose-phosphate synthase [UDP-forming] 1-like"/>
    <property type="match status" value="1"/>
</dbReference>
<feature type="region of interest" description="Disordered" evidence="8">
    <location>
        <begin position="1435"/>
        <end position="1483"/>
    </location>
</feature>
<feature type="region of interest" description="Disordered" evidence="8">
    <location>
        <begin position="1498"/>
        <end position="1531"/>
    </location>
</feature>
<dbReference type="STRING" id="3088.A0A383VFV8"/>
<comment type="similarity">
    <text evidence="2">In the C-terminal section; belongs to the trehalose phosphatase family.</text>
</comment>
<keyword evidence="5" id="KW-0808">Transferase</keyword>
<dbReference type="Gene3D" id="3.40.50.2000">
    <property type="entry name" value="Glycogen Phosphorylase B"/>
    <property type="match status" value="2"/>
</dbReference>
<dbReference type="EC" id="2.4.1.15" evidence="3"/>
<dbReference type="FunFam" id="3.40.50.2000:FF:000046">
    <property type="entry name" value="alpha,alpha-trehalose-phosphate synthase [UDP-forming] 1"/>
    <property type="match status" value="1"/>
</dbReference>
<keyword evidence="4" id="KW-0328">Glycosyltransferase</keyword>
<dbReference type="Proteomes" id="UP000256970">
    <property type="component" value="Unassembled WGS sequence"/>
</dbReference>
<dbReference type="SUPFAM" id="SSF53756">
    <property type="entry name" value="UDP-Glycosyltransferase/glycogen phosphorylase"/>
    <property type="match status" value="1"/>
</dbReference>
<feature type="compositionally biased region" description="Low complexity" evidence="8">
    <location>
        <begin position="1326"/>
        <end position="1351"/>
    </location>
</feature>
<feature type="region of interest" description="Disordered" evidence="8">
    <location>
        <begin position="1398"/>
        <end position="1418"/>
    </location>
</feature>